<evidence type="ECO:0000313" key="2">
    <source>
        <dbReference type="EMBL" id="QDZ41594.1"/>
    </source>
</evidence>
<dbReference type="OrthoDB" id="514707at2"/>
<keyword evidence="3" id="KW-1185">Reference proteome</keyword>
<evidence type="ECO:0000313" key="3">
    <source>
        <dbReference type="Proteomes" id="UP000318453"/>
    </source>
</evidence>
<accession>A0A5B8NR80</accession>
<organism evidence="2 3">
    <name type="scientific">Euhalothece natronophila Z-M001</name>
    <dbReference type="NCBI Taxonomy" id="522448"/>
    <lineage>
        <taxon>Bacteria</taxon>
        <taxon>Bacillati</taxon>
        <taxon>Cyanobacteriota</taxon>
        <taxon>Cyanophyceae</taxon>
        <taxon>Oscillatoriophycideae</taxon>
        <taxon>Chroococcales</taxon>
        <taxon>Halothecacae</taxon>
        <taxon>Halothece cluster</taxon>
        <taxon>Euhalothece</taxon>
    </lineage>
</organism>
<protein>
    <submittedName>
        <fullName evidence="2">Uncharacterized protein</fullName>
    </submittedName>
</protein>
<evidence type="ECO:0000256" key="1">
    <source>
        <dbReference type="SAM" id="Phobius"/>
    </source>
</evidence>
<dbReference type="RefSeq" id="WP_146297482.1">
    <property type="nucleotide sequence ID" value="NZ_CP042327.1"/>
</dbReference>
<keyword evidence="1" id="KW-0812">Transmembrane</keyword>
<dbReference type="EMBL" id="CP042327">
    <property type="protein sequence ID" value="QDZ41594.1"/>
    <property type="molecule type" value="Genomic_DNA"/>
</dbReference>
<dbReference type="KEGG" id="enn:FRE64_16605"/>
<proteinExistence type="predicted"/>
<gene>
    <name evidence="2" type="ORF">FRE64_16605</name>
</gene>
<keyword evidence="1" id="KW-0472">Membrane</keyword>
<feature type="transmembrane region" description="Helical" evidence="1">
    <location>
        <begin position="89"/>
        <end position="108"/>
    </location>
</feature>
<feature type="transmembrane region" description="Helical" evidence="1">
    <location>
        <begin position="66"/>
        <end position="83"/>
    </location>
</feature>
<keyword evidence="1" id="KW-1133">Transmembrane helix</keyword>
<name>A0A5B8NR80_9CHRO</name>
<dbReference type="AlphaFoldDB" id="A0A5B8NR80"/>
<reference evidence="2" key="1">
    <citation type="submission" date="2019-08" db="EMBL/GenBank/DDBJ databases">
        <title>Carotenoids and Carotenoid Binding Proteins in the Halophilic Cyanobacterium Euhalothece sp. ZM00.</title>
        <authorList>
            <person name="Cho S.M."/>
            <person name="Song J.Y."/>
            <person name="Park Y.-I."/>
        </authorList>
    </citation>
    <scope>NUCLEOTIDE SEQUENCE [LARGE SCALE GENOMIC DNA]</scope>
    <source>
        <strain evidence="2">Z-M001</strain>
        <plasmid evidence="2">pEu1</plasmid>
    </source>
</reference>
<sequence length="156" mass="18012">MMKPFLREQPIPYQEKFFLAIRAGEGNSLEKEVNNENNQVRKSSKTMTQPLELEQQKQQRLSKKRIWISSVLGFFIPIAPYLYTQRWKPLLWLGGTAFGVVFLMETVAPTDNMKNAFQRGQNIGPIMSLITITDNWLAISRARKRFQGDDDNASES</sequence>
<geneLocation type="plasmid" evidence="3">
    <name>peu1</name>
</geneLocation>
<dbReference type="Proteomes" id="UP000318453">
    <property type="component" value="Plasmid pEu1"/>
</dbReference>
<keyword evidence="2" id="KW-0614">Plasmid</keyword>